<keyword evidence="2" id="KW-0732">Signal</keyword>
<feature type="chain" id="PRO_5047247342" evidence="2">
    <location>
        <begin position="23"/>
        <end position="126"/>
    </location>
</feature>
<protein>
    <submittedName>
        <fullName evidence="3">Uncharacterized protein</fullName>
    </submittedName>
</protein>
<feature type="compositionally biased region" description="Basic and acidic residues" evidence="1">
    <location>
        <begin position="85"/>
        <end position="116"/>
    </location>
</feature>
<dbReference type="EMBL" id="JBBBZM010000202">
    <property type="protein sequence ID" value="KAL0631881.1"/>
    <property type="molecule type" value="Genomic_DNA"/>
</dbReference>
<keyword evidence="4" id="KW-1185">Reference proteome</keyword>
<dbReference type="Proteomes" id="UP001447188">
    <property type="component" value="Unassembled WGS sequence"/>
</dbReference>
<accession>A0ABR3G7F8</accession>
<reference evidence="3 4" key="1">
    <citation type="submission" date="2024-02" db="EMBL/GenBank/DDBJ databases">
        <title>Discinaceae phylogenomics.</title>
        <authorList>
            <person name="Dirks A.C."/>
            <person name="James T.Y."/>
        </authorList>
    </citation>
    <scope>NUCLEOTIDE SEQUENCE [LARGE SCALE GENOMIC DNA]</scope>
    <source>
        <strain evidence="3 4">ACD0624</strain>
    </source>
</reference>
<feature type="signal peptide" evidence="2">
    <location>
        <begin position="1"/>
        <end position="22"/>
    </location>
</feature>
<organism evidence="3 4">
    <name type="scientific">Discina gigas</name>
    <dbReference type="NCBI Taxonomy" id="1032678"/>
    <lineage>
        <taxon>Eukaryota</taxon>
        <taxon>Fungi</taxon>
        <taxon>Dikarya</taxon>
        <taxon>Ascomycota</taxon>
        <taxon>Pezizomycotina</taxon>
        <taxon>Pezizomycetes</taxon>
        <taxon>Pezizales</taxon>
        <taxon>Discinaceae</taxon>
        <taxon>Discina</taxon>
    </lineage>
</organism>
<comment type="caution">
    <text evidence="3">The sequence shown here is derived from an EMBL/GenBank/DDBJ whole genome shotgun (WGS) entry which is preliminary data.</text>
</comment>
<feature type="region of interest" description="Disordered" evidence="1">
    <location>
        <begin position="60"/>
        <end position="126"/>
    </location>
</feature>
<proteinExistence type="predicted"/>
<name>A0ABR3G7F8_9PEZI</name>
<gene>
    <name evidence="3" type="ORF">Q9L58_009233</name>
</gene>
<evidence type="ECO:0000313" key="4">
    <source>
        <dbReference type="Proteomes" id="UP001447188"/>
    </source>
</evidence>
<evidence type="ECO:0000256" key="1">
    <source>
        <dbReference type="SAM" id="MobiDB-lite"/>
    </source>
</evidence>
<evidence type="ECO:0000256" key="2">
    <source>
        <dbReference type="SAM" id="SignalP"/>
    </source>
</evidence>
<sequence>MQSFIRFVFWCVVIGLTSIALAAPKNTFRPWKIGMGNNPARPMAVAEPPKYEVIIGQIPKPKGAKGLKDNMPPPAGPEPELQIAEVRKTDGRPRHEKEKTDGKLKKDKDMLLEQKPRKVGAWRTGN</sequence>
<evidence type="ECO:0000313" key="3">
    <source>
        <dbReference type="EMBL" id="KAL0631881.1"/>
    </source>
</evidence>